<feature type="domain" description="GGDEF" evidence="3">
    <location>
        <begin position="115"/>
        <end position="246"/>
    </location>
</feature>
<dbReference type="Pfam" id="PF00990">
    <property type="entry name" value="GGDEF"/>
    <property type="match status" value="1"/>
</dbReference>
<name>A0ABW0T7Z9_9HYPH</name>
<keyword evidence="1" id="KW-0812">Transmembrane</keyword>
<dbReference type="InterPro" id="IPR029787">
    <property type="entry name" value="Nucleotide_cyclase"/>
</dbReference>
<accession>A0ABW0T7Z9</accession>
<dbReference type="SUPFAM" id="SSF55073">
    <property type="entry name" value="Nucleotide cyclase"/>
    <property type="match status" value="1"/>
</dbReference>
<dbReference type="InterPro" id="IPR052155">
    <property type="entry name" value="Biofilm_reg_signaling"/>
</dbReference>
<dbReference type="PANTHER" id="PTHR44757:SF2">
    <property type="entry name" value="BIOFILM ARCHITECTURE MAINTENANCE PROTEIN MBAA"/>
    <property type="match status" value="1"/>
</dbReference>
<organism evidence="4 5">
    <name type="scientific">Nitratireductor kimnyeongensis</name>
    <dbReference type="NCBI Taxonomy" id="430679"/>
    <lineage>
        <taxon>Bacteria</taxon>
        <taxon>Pseudomonadati</taxon>
        <taxon>Pseudomonadota</taxon>
        <taxon>Alphaproteobacteria</taxon>
        <taxon>Hyphomicrobiales</taxon>
        <taxon>Phyllobacteriaceae</taxon>
        <taxon>Nitratireductor</taxon>
    </lineage>
</organism>
<proteinExistence type="predicted"/>
<dbReference type="RefSeq" id="WP_223021183.1">
    <property type="nucleotide sequence ID" value="NZ_CP078143.1"/>
</dbReference>
<dbReference type="Pfam" id="PF00563">
    <property type="entry name" value="EAL"/>
    <property type="match status" value="1"/>
</dbReference>
<dbReference type="SMART" id="SM00052">
    <property type="entry name" value="EAL"/>
    <property type="match status" value="1"/>
</dbReference>
<feature type="transmembrane region" description="Helical" evidence="1">
    <location>
        <begin position="42"/>
        <end position="64"/>
    </location>
</feature>
<evidence type="ECO:0000313" key="5">
    <source>
        <dbReference type="Proteomes" id="UP001596107"/>
    </source>
</evidence>
<dbReference type="InterPro" id="IPR043128">
    <property type="entry name" value="Rev_trsase/Diguanyl_cyclase"/>
</dbReference>
<sequence length="509" mass="56401">MSILSTVRRNGARVYIGVQALLITATALVAVAYFIAPRESSMSDWLLLTCFVLGATGLGLLEYLKRTVTDQLKDAVRIEAERTRLTENDLLTGALTRGRFLDELSAGIGTLSRPRRIMLLLVDLDHFKQLNDGFGHQFGDQALAHLVACAKHCFPDCTIGRLGGDEFAILMYGNDLERCRARAEKLLALLQQGRVCEGHQIPLGASIGIAVAPEHASSPKELPLLADLALYESKGAGRGRITVFDPDMLSEKRQRRFMERELRAAIYLNELELHYQPLTDSERNCTALEGLVRWRHPVRGMISPADFIPVAERSNLIDMVGEWVFRRACLDLNHLSSGRISINVSGEQLKRDGLVHMLDRVLQETGTAANSFVLEITETVATAATPEIIARIERLRAMGFHIALDDFGTGHCGFNYIKTLPIDSIKIDRSYIRNLGHDRIAQVFVSALTQIARIQGLTIVAEGIETEAEFDLARAAGCNRFQGYFLGRPQPAPLVRKRNEDLTCLALSA</sequence>
<dbReference type="Gene3D" id="3.30.70.270">
    <property type="match status" value="1"/>
</dbReference>
<protein>
    <submittedName>
        <fullName evidence="4">Bifunctional diguanylate cyclase/phosphodiesterase</fullName>
    </submittedName>
</protein>
<evidence type="ECO:0000259" key="3">
    <source>
        <dbReference type="PROSITE" id="PS50887"/>
    </source>
</evidence>
<dbReference type="InterPro" id="IPR035919">
    <property type="entry name" value="EAL_sf"/>
</dbReference>
<dbReference type="InterPro" id="IPR000160">
    <property type="entry name" value="GGDEF_dom"/>
</dbReference>
<gene>
    <name evidence="4" type="ORF">ACFPOD_10330</name>
</gene>
<feature type="transmembrane region" description="Helical" evidence="1">
    <location>
        <begin position="12"/>
        <end position="36"/>
    </location>
</feature>
<reference evidence="5" key="1">
    <citation type="journal article" date="2019" name="Int. J. Syst. Evol. Microbiol.">
        <title>The Global Catalogue of Microorganisms (GCM) 10K type strain sequencing project: providing services to taxonomists for standard genome sequencing and annotation.</title>
        <authorList>
            <consortium name="The Broad Institute Genomics Platform"/>
            <consortium name="The Broad Institute Genome Sequencing Center for Infectious Disease"/>
            <person name="Wu L."/>
            <person name="Ma J."/>
        </authorList>
    </citation>
    <scope>NUCLEOTIDE SEQUENCE [LARGE SCALE GENOMIC DNA]</scope>
    <source>
        <strain evidence="5">JCM 3366</strain>
    </source>
</reference>
<dbReference type="PROSITE" id="PS50887">
    <property type="entry name" value="GGDEF"/>
    <property type="match status" value="1"/>
</dbReference>
<keyword evidence="5" id="KW-1185">Reference proteome</keyword>
<keyword evidence="1" id="KW-0472">Membrane</keyword>
<dbReference type="SMART" id="SM00267">
    <property type="entry name" value="GGDEF"/>
    <property type="match status" value="1"/>
</dbReference>
<dbReference type="CDD" id="cd01948">
    <property type="entry name" value="EAL"/>
    <property type="match status" value="1"/>
</dbReference>
<dbReference type="Gene3D" id="3.20.20.450">
    <property type="entry name" value="EAL domain"/>
    <property type="match status" value="1"/>
</dbReference>
<dbReference type="SUPFAM" id="SSF141868">
    <property type="entry name" value="EAL domain-like"/>
    <property type="match status" value="1"/>
</dbReference>
<comment type="caution">
    <text evidence="4">The sequence shown here is derived from an EMBL/GenBank/DDBJ whole genome shotgun (WGS) entry which is preliminary data.</text>
</comment>
<feature type="domain" description="EAL" evidence="2">
    <location>
        <begin position="255"/>
        <end position="503"/>
    </location>
</feature>
<evidence type="ECO:0000256" key="1">
    <source>
        <dbReference type="SAM" id="Phobius"/>
    </source>
</evidence>
<evidence type="ECO:0000313" key="4">
    <source>
        <dbReference type="EMBL" id="MFC5585511.1"/>
    </source>
</evidence>
<evidence type="ECO:0000259" key="2">
    <source>
        <dbReference type="PROSITE" id="PS50883"/>
    </source>
</evidence>
<dbReference type="Proteomes" id="UP001596107">
    <property type="component" value="Unassembled WGS sequence"/>
</dbReference>
<dbReference type="EMBL" id="JBHSNB010000002">
    <property type="protein sequence ID" value="MFC5585511.1"/>
    <property type="molecule type" value="Genomic_DNA"/>
</dbReference>
<dbReference type="PROSITE" id="PS50883">
    <property type="entry name" value="EAL"/>
    <property type="match status" value="1"/>
</dbReference>
<dbReference type="PANTHER" id="PTHR44757">
    <property type="entry name" value="DIGUANYLATE CYCLASE DGCP"/>
    <property type="match status" value="1"/>
</dbReference>
<keyword evidence="1" id="KW-1133">Transmembrane helix</keyword>
<dbReference type="CDD" id="cd01949">
    <property type="entry name" value="GGDEF"/>
    <property type="match status" value="1"/>
</dbReference>
<dbReference type="InterPro" id="IPR001633">
    <property type="entry name" value="EAL_dom"/>
</dbReference>
<dbReference type="NCBIfam" id="TIGR00254">
    <property type="entry name" value="GGDEF"/>
    <property type="match status" value="1"/>
</dbReference>